<dbReference type="PANTHER" id="PTHR14614">
    <property type="entry name" value="HEPATOCELLULAR CARCINOMA-ASSOCIATED ANTIGEN"/>
    <property type="match status" value="1"/>
</dbReference>
<dbReference type="FunCoup" id="A8PBA5">
    <property type="interactions" value="133"/>
</dbReference>
<evidence type="ECO:0000313" key="7">
    <source>
        <dbReference type="EMBL" id="EAU81582.2"/>
    </source>
</evidence>
<evidence type="ECO:0000256" key="4">
    <source>
        <dbReference type="ARBA" id="ARBA00022691"/>
    </source>
</evidence>
<dbReference type="InParanoid" id="A8PBA5"/>
<dbReference type="InterPro" id="IPR025784">
    <property type="entry name" value="EFM7"/>
</dbReference>
<comment type="caution">
    <text evidence="7">The sequence shown here is derived from an EMBL/GenBank/DDBJ whole genome shotgun (WGS) entry which is preliminary data.</text>
</comment>
<dbReference type="SUPFAM" id="SSF53335">
    <property type="entry name" value="S-adenosyl-L-methionine-dependent methyltransferases"/>
    <property type="match status" value="1"/>
</dbReference>
<dbReference type="VEuPathDB" id="FungiDB:CC1G_02598"/>
<keyword evidence="4 5" id="KW-0949">S-adenosyl-L-methionine</keyword>
<comment type="function">
    <text evidence="5">S-adenosyl-L-methionine-dependent protein methyltransferase that trimethylates the N-terminal glycine 'Gly-2' of elongation factor 1-alpha, before also catalyzing the mono- and dimethylation of 'Lys-3'.</text>
</comment>
<dbReference type="OrthoDB" id="46564at2759"/>
<dbReference type="GO" id="GO:0032259">
    <property type="term" value="P:methylation"/>
    <property type="evidence" value="ECO:0007669"/>
    <property type="project" value="UniProtKB-KW"/>
</dbReference>
<accession>A8PBA5</accession>
<dbReference type="PANTHER" id="PTHR14614:SF10">
    <property type="entry name" value="PROTEIN N-TERMINAL AND LYSINE N-METHYLTRANSFERASE EFM7"/>
    <property type="match status" value="1"/>
</dbReference>
<dbReference type="InterPro" id="IPR029063">
    <property type="entry name" value="SAM-dependent_MTases_sf"/>
</dbReference>
<sequence>MSDSEDLDLSLDSVFPEPPRPPTPEPTTSTYTRDSRYVRNDADWTEIRIRLVGDHPLWGHYLWNAARSFATYLDSHPEMYKDKNVLELGAGGALPSLVTAKNGAGAVVITDYPDKSLIENIDYNVQSNLTSEEQKHVSSKGYIWGQPTSGLLDCEQPKFDLVILSDLIFNHSQHDALLSTCESVIRSDASQVLVFYSHHRPHLAHRDMLFFEKAKERQWEVEKVVEEKFPPMFPEDPGDEDVRATVHGWRLTRTGGMKTT</sequence>
<comment type="subcellular location">
    <subcellularLocation>
        <location evidence="5">Cytoplasm</location>
    </subcellularLocation>
</comment>
<dbReference type="STRING" id="240176.A8PBA5"/>
<evidence type="ECO:0000256" key="2">
    <source>
        <dbReference type="ARBA" id="ARBA00022603"/>
    </source>
</evidence>
<dbReference type="HOGENOM" id="CLU_032409_0_0_1"/>
<evidence type="ECO:0000313" key="8">
    <source>
        <dbReference type="Proteomes" id="UP000001861"/>
    </source>
</evidence>
<evidence type="ECO:0000256" key="1">
    <source>
        <dbReference type="ARBA" id="ARBA00022490"/>
    </source>
</evidence>
<feature type="binding site" evidence="5">
    <location>
        <position position="165"/>
    </location>
    <ligand>
        <name>S-adenosyl-L-methionine</name>
        <dbReference type="ChEBI" id="CHEBI:59789"/>
    </ligand>
</feature>
<comment type="similarity">
    <text evidence="5">Belongs to the class I-like SAM-binding methyltransferase superfamily. EFM7 family.</text>
</comment>
<dbReference type="AlphaFoldDB" id="A8PBA5"/>
<reference evidence="7 8" key="1">
    <citation type="journal article" date="2010" name="Proc. Natl. Acad. Sci. U.S.A.">
        <title>Insights into evolution of multicellular fungi from the assembled chromosomes of the mushroom Coprinopsis cinerea (Coprinus cinereus).</title>
        <authorList>
            <person name="Stajich J.E."/>
            <person name="Wilke S.K."/>
            <person name="Ahren D."/>
            <person name="Au C.H."/>
            <person name="Birren B.W."/>
            <person name="Borodovsky M."/>
            <person name="Burns C."/>
            <person name="Canback B."/>
            <person name="Casselton L.A."/>
            <person name="Cheng C.K."/>
            <person name="Deng J."/>
            <person name="Dietrich F.S."/>
            <person name="Fargo D.C."/>
            <person name="Farman M.L."/>
            <person name="Gathman A.C."/>
            <person name="Goldberg J."/>
            <person name="Guigo R."/>
            <person name="Hoegger P.J."/>
            <person name="Hooker J.B."/>
            <person name="Huggins A."/>
            <person name="James T.Y."/>
            <person name="Kamada T."/>
            <person name="Kilaru S."/>
            <person name="Kodira C."/>
            <person name="Kues U."/>
            <person name="Kupfer D."/>
            <person name="Kwan H.S."/>
            <person name="Lomsadze A."/>
            <person name="Li W."/>
            <person name="Lilly W.W."/>
            <person name="Ma L.J."/>
            <person name="Mackey A.J."/>
            <person name="Manning G."/>
            <person name="Martin F."/>
            <person name="Muraguchi H."/>
            <person name="Natvig D.O."/>
            <person name="Palmerini H."/>
            <person name="Ramesh M.A."/>
            <person name="Rehmeyer C.J."/>
            <person name="Roe B.A."/>
            <person name="Shenoy N."/>
            <person name="Stanke M."/>
            <person name="Ter-Hovhannisyan V."/>
            <person name="Tunlid A."/>
            <person name="Velagapudi R."/>
            <person name="Vision T.J."/>
            <person name="Zeng Q."/>
            <person name="Zolan M.E."/>
            <person name="Pukkila P.J."/>
        </authorList>
    </citation>
    <scope>NUCLEOTIDE SEQUENCE [LARGE SCALE GENOMIC DNA]</scope>
    <source>
        <strain evidence="8">Okayama-7 / 130 / ATCC MYA-4618 / FGSC 9003</strain>
    </source>
</reference>
<dbReference type="Proteomes" id="UP000001861">
    <property type="component" value="Unassembled WGS sequence"/>
</dbReference>
<dbReference type="OMA" id="VGHNPLW"/>
<dbReference type="eggNOG" id="KOG2920">
    <property type="taxonomic scope" value="Eukaryota"/>
</dbReference>
<organism evidence="7 8">
    <name type="scientific">Coprinopsis cinerea (strain Okayama-7 / 130 / ATCC MYA-4618 / FGSC 9003)</name>
    <name type="common">Inky cap fungus</name>
    <name type="synonym">Hormographiella aspergillata</name>
    <dbReference type="NCBI Taxonomy" id="240176"/>
    <lineage>
        <taxon>Eukaryota</taxon>
        <taxon>Fungi</taxon>
        <taxon>Dikarya</taxon>
        <taxon>Basidiomycota</taxon>
        <taxon>Agaricomycotina</taxon>
        <taxon>Agaricomycetes</taxon>
        <taxon>Agaricomycetidae</taxon>
        <taxon>Agaricales</taxon>
        <taxon>Agaricineae</taxon>
        <taxon>Psathyrellaceae</taxon>
        <taxon>Coprinopsis</taxon>
    </lineage>
</organism>
<keyword evidence="1 5" id="KW-0963">Cytoplasm</keyword>
<feature type="region of interest" description="Disordered" evidence="6">
    <location>
        <begin position="1"/>
        <end position="31"/>
    </location>
</feature>
<dbReference type="PROSITE" id="PS51560">
    <property type="entry name" value="SAM_MT_NNT1"/>
    <property type="match status" value="1"/>
</dbReference>
<dbReference type="GeneID" id="6016766"/>
<dbReference type="InterPro" id="IPR019410">
    <property type="entry name" value="Methyltransf_16"/>
</dbReference>
<feature type="binding site" evidence="5">
    <location>
        <position position="63"/>
    </location>
    <ligand>
        <name>S-adenosyl-L-methionine</name>
        <dbReference type="ChEBI" id="CHEBI:59789"/>
    </ligand>
</feature>
<dbReference type="RefSeq" id="XP_001840135.2">
    <property type="nucleotide sequence ID" value="XM_001840083.2"/>
</dbReference>
<feature type="binding site" evidence="5">
    <location>
        <position position="111"/>
    </location>
    <ligand>
        <name>S-adenosyl-L-methionine</name>
        <dbReference type="ChEBI" id="CHEBI:59789"/>
    </ligand>
</feature>
<evidence type="ECO:0000256" key="3">
    <source>
        <dbReference type="ARBA" id="ARBA00022679"/>
    </source>
</evidence>
<dbReference type="GO" id="GO:0016279">
    <property type="term" value="F:protein-lysine N-methyltransferase activity"/>
    <property type="evidence" value="ECO:0007669"/>
    <property type="project" value="UniProtKB-UniRule"/>
</dbReference>
<dbReference type="HAMAP" id="MF_03223">
    <property type="entry name" value="Methyltr_EFM7"/>
    <property type="match status" value="1"/>
</dbReference>
<keyword evidence="2 5" id="KW-0489">Methyltransferase</keyword>
<dbReference type="EC" id="2.1.1.-" evidence="5"/>
<feature type="binding site" evidence="5">
    <location>
        <begin position="89"/>
        <end position="91"/>
    </location>
    <ligand>
        <name>S-adenosyl-L-methionine</name>
        <dbReference type="ChEBI" id="CHEBI:59789"/>
    </ligand>
</feature>
<keyword evidence="3 5" id="KW-0808">Transferase</keyword>
<dbReference type="EMBL" id="AACS02000004">
    <property type="protein sequence ID" value="EAU81582.2"/>
    <property type="molecule type" value="Genomic_DNA"/>
</dbReference>
<evidence type="ECO:0000256" key="6">
    <source>
        <dbReference type="SAM" id="MobiDB-lite"/>
    </source>
</evidence>
<dbReference type="KEGG" id="cci:CC1G_02598"/>
<keyword evidence="8" id="KW-1185">Reference proteome</keyword>
<feature type="binding site" evidence="5">
    <location>
        <position position="144"/>
    </location>
    <ligand>
        <name>S-adenosyl-L-methionine</name>
        <dbReference type="ChEBI" id="CHEBI:59789"/>
    </ligand>
</feature>
<dbReference type="Pfam" id="PF10294">
    <property type="entry name" value="Methyltransf_16"/>
    <property type="match status" value="1"/>
</dbReference>
<evidence type="ECO:0000256" key="5">
    <source>
        <dbReference type="HAMAP-Rule" id="MF_03223"/>
    </source>
</evidence>
<protein>
    <recommendedName>
        <fullName evidence="5">Protein N-terminal and lysine N-methyltransferase EFM7</fullName>
        <ecNumber evidence="5">2.1.1.-</ecNumber>
    </recommendedName>
    <alternativeName>
        <fullName evidence="5">Elongation factor methyltransferase 7</fullName>
    </alternativeName>
</protein>
<feature type="compositionally biased region" description="Pro residues" evidence="6">
    <location>
        <begin position="16"/>
        <end position="25"/>
    </location>
</feature>
<name>A8PBA5_COPC7</name>
<dbReference type="Gene3D" id="3.40.50.150">
    <property type="entry name" value="Vaccinia Virus protein VP39"/>
    <property type="match status" value="1"/>
</dbReference>
<proteinExistence type="inferred from homology"/>
<gene>
    <name evidence="5" type="primary">EFM7</name>
    <name evidence="7" type="ORF">CC1G_02598</name>
</gene>
<dbReference type="GO" id="GO:0071885">
    <property type="term" value="F:N-terminal protein N-methyltransferase activity"/>
    <property type="evidence" value="ECO:0007669"/>
    <property type="project" value="UniProtKB-UniRule"/>
</dbReference>
<dbReference type="GO" id="GO:0005737">
    <property type="term" value="C:cytoplasm"/>
    <property type="evidence" value="ECO:0007669"/>
    <property type="project" value="UniProtKB-SubCell"/>
</dbReference>